<evidence type="ECO:0000256" key="6">
    <source>
        <dbReference type="ARBA" id="ARBA00022679"/>
    </source>
</evidence>
<evidence type="ECO:0000256" key="8">
    <source>
        <dbReference type="ARBA" id="ARBA00022777"/>
    </source>
</evidence>
<dbReference type="PROSITE" id="PS50109">
    <property type="entry name" value="HIS_KIN"/>
    <property type="match status" value="1"/>
</dbReference>
<evidence type="ECO:0000256" key="1">
    <source>
        <dbReference type="ARBA" id="ARBA00000085"/>
    </source>
</evidence>
<keyword evidence="10" id="KW-0902">Two-component regulatory system</keyword>
<reference evidence="16" key="2">
    <citation type="submission" date="2014-09" db="EMBL/GenBank/DDBJ databases">
        <title>Criblamydia sequanensis harbors a mega-plasmid encoding arsenite resistance.</title>
        <authorList>
            <person name="Bertelli C."/>
            <person name="Goesmann A."/>
            <person name="Greub G."/>
        </authorList>
    </citation>
    <scope>NUCLEOTIDE SEQUENCE [LARGE SCALE GENOMIC DNA]</scope>
    <source>
        <strain evidence="16">CRIB-18</strain>
    </source>
</reference>
<evidence type="ECO:0000256" key="4">
    <source>
        <dbReference type="ARBA" id="ARBA00022475"/>
    </source>
</evidence>
<dbReference type="OrthoDB" id="21268at2"/>
<keyword evidence="9" id="KW-0067">ATP-binding</keyword>
<evidence type="ECO:0000256" key="3">
    <source>
        <dbReference type="ARBA" id="ARBA00012438"/>
    </source>
</evidence>
<dbReference type="STRING" id="1437425.CSEC_0333"/>
<comment type="caution">
    <text evidence="16">The sequence shown here is derived from an EMBL/GenBank/DDBJ whole genome shotgun (WGS) entry which is preliminary data.</text>
</comment>
<reference evidence="16" key="1">
    <citation type="submission" date="2013-12" db="EMBL/GenBank/DDBJ databases">
        <authorList>
            <person name="Linke B."/>
        </authorList>
    </citation>
    <scope>NUCLEOTIDE SEQUENCE [LARGE SCALE GENOMIC DNA]</scope>
    <source>
        <strain evidence="16">CRIB-18</strain>
    </source>
</reference>
<dbReference type="InterPro" id="IPR004358">
    <property type="entry name" value="Sig_transdc_His_kin-like_C"/>
</dbReference>
<proteinExistence type="predicted"/>
<dbReference type="GO" id="GO:0000155">
    <property type="term" value="F:phosphorelay sensor kinase activity"/>
    <property type="evidence" value="ECO:0007669"/>
    <property type="project" value="InterPro"/>
</dbReference>
<dbReference type="InterPro" id="IPR001789">
    <property type="entry name" value="Sig_transdc_resp-reg_receiver"/>
</dbReference>
<evidence type="ECO:0000256" key="12">
    <source>
        <dbReference type="PROSITE-ProRule" id="PRU00169"/>
    </source>
</evidence>
<dbReference type="Gene3D" id="1.10.287.130">
    <property type="match status" value="1"/>
</dbReference>
<dbReference type="EMBL" id="CCEJ010000001">
    <property type="protein sequence ID" value="CDR33172.1"/>
    <property type="molecule type" value="Genomic_DNA"/>
</dbReference>
<organism evidence="16 17">
    <name type="scientific">Candidatus Criblamydia sequanensis CRIB-18</name>
    <dbReference type="NCBI Taxonomy" id="1437425"/>
    <lineage>
        <taxon>Bacteria</taxon>
        <taxon>Pseudomonadati</taxon>
        <taxon>Chlamydiota</taxon>
        <taxon>Chlamydiia</taxon>
        <taxon>Parachlamydiales</taxon>
        <taxon>Candidatus Criblamydiaceae</taxon>
        <taxon>Candidatus Criblamydia</taxon>
    </lineage>
</organism>
<keyword evidence="8 16" id="KW-0418">Kinase</keyword>
<dbReference type="eggNOG" id="COG0745">
    <property type="taxonomic scope" value="Bacteria"/>
</dbReference>
<sequence length="432" mass="48624">MNMNEDLFSNMNVLIVEDSPTQAILLKEALERHHLKAHIAKDGYEALQELQKSLPDIVISDIEMPRLNGYDVCKHIKSDESLKAIPVILLTNLTNSMDVIKGIECGADSFLTKPFEINFLLSTIHDVLENRKLHRTSEQEKKTSFYFSGQRHFLQVNQVQIMDLLLSTYSNAVQKNNELEKAYRNLNLIHEELEKKNDELNDLNIQKNQFIGMAAHDLRNPLTVIKGYSDLLLTRLSDKVDKDSLRILERIQSSSSFMLRLINDMLDISVIESGTVSLHKSDVKMADLIQESIILHQSGAKKKNVKLIFNCKNSGLIVHCDANKMSQILNNLISNAIKFSNENGIVEISLESKDNDILLSVKDSGVGISPEMKEQLFQPFAKSHAQGTHGEKGTGLGLAIVQKIIEEHKGKIWFKSDSGEGTTFFASIPNTK</sequence>
<dbReference type="SUPFAM" id="SSF55874">
    <property type="entry name" value="ATPase domain of HSP90 chaperone/DNA topoisomerase II/histidine kinase"/>
    <property type="match status" value="1"/>
</dbReference>
<feature type="coiled-coil region" evidence="13">
    <location>
        <begin position="169"/>
        <end position="206"/>
    </location>
</feature>
<keyword evidence="5 12" id="KW-0597">Phosphoprotein</keyword>
<keyword evidence="11" id="KW-0472">Membrane</keyword>
<dbReference type="PRINTS" id="PR00344">
    <property type="entry name" value="BCTRLSENSOR"/>
</dbReference>
<evidence type="ECO:0000256" key="13">
    <source>
        <dbReference type="SAM" id="Coils"/>
    </source>
</evidence>
<keyword evidence="4" id="KW-1003">Cell membrane</keyword>
<dbReference type="GO" id="GO:0005886">
    <property type="term" value="C:plasma membrane"/>
    <property type="evidence" value="ECO:0007669"/>
    <property type="project" value="UniProtKB-SubCell"/>
</dbReference>
<evidence type="ECO:0000259" key="15">
    <source>
        <dbReference type="PROSITE" id="PS50110"/>
    </source>
</evidence>
<comment type="catalytic activity">
    <reaction evidence="1">
        <text>ATP + protein L-histidine = ADP + protein N-phospho-L-histidine.</text>
        <dbReference type="EC" id="2.7.13.3"/>
    </reaction>
</comment>
<dbReference type="CDD" id="cd00082">
    <property type="entry name" value="HisKA"/>
    <property type="match status" value="1"/>
</dbReference>
<keyword evidence="13" id="KW-0175">Coiled coil</keyword>
<feature type="domain" description="Response regulatory" evidence="15">
    <location>
        <begin position="12"/>
        <end position="128"/>
    </location>
</feature>
<dbReference type="PROSITE" id="PS50110">
    <property type="entry name" value="RESPONSE_REGULATORY"/>
    <property type="match status" value="1"/>
</dbReference>
<dbReference type="Pfam" id="PF02518">
    <property type="entry name" value="HATPase_c"/>
    <property type="match status" value="1"/>
</dbReference>
<evidence type="ECO:0000313" key="17">
    <source>
        <dbReference type="Proteomes" id="UP000031552"/>
    </source>
</evidence>
<feature type="domain" description="Histidine kinase" evidence="14">
    <location>
        <begin position="213"/>
        <end position="432"/>
    </location>
</feature>
<dbReference type="Gene3D" id="3.30.565.10">
    <property type="entry name" value="Histidine kinase-like ATPase, C-terminal domain"/>
    <property type="match status" value="1"/>
</dbReference>
<dbReference type="Gene3D" id="3.40.50.2300">
    <property type="match status" value="1"/>
</dbReference>
<dbReference type="InterPro" id="IPR003594">
    <property type="entry name" value="HATPase_dom"/>
</dbReference>
<evidence type="ECO:0000256" key="10">
    <source>
        <dbReference type="ARBA" id="ARBA00023012"/>
    </source>
</evidence>
<keyword evidence="17" id="KW-1185">Reference proteome</keyword>
<dbReference type="Proteomes" id="UP000031552">
    <property type="component" value="Unassembled WGS sequence"/>
</dbReference>
<keyword evidence="6" id="KW-0808">Transferase</keyword>
<dbReference type="RefSeq" id="WP_079977933.1">
    <property type="nucleotide sequence ID" value="NZ_CCEJ010000001.1"/>
</dbReference>
<gene>
    <name evidence="16" type="ORF">CSEC_0333</name>
</gene>
<dbReference type="SUPFAM" id="SSF52172">
    <property type="entry name" value="CheY-like"/>
    <property type="match status" value="1"/>
</dbReference>
<dbReference type="InterPro" id="IPR011006">
    <property type="entry name" value="CheY-like_superfamily"/>
</dbReference>
<dbReference type="EC" id="2.7.13.3" evidence="3"/>
<evidence type="ECO:0000256" key="11">
    <source>
        <dbReference type="ARBA" id="ARBA00023136"/>
    </source>
</evidence>
<dbReference type="InterPro" id="IPR036097">
    <property type="entry name" value="HisK_dim/P_sf"/>
</dbReference>
<evidence type="ECO:0000256" key="2">
    <source>
        <dbReference type="ARBA" id="ARBA00004236"/>
    </source>
</evidence>
<dbReference type="Pfam" id="PF00512">
    <property type="entry name" value="HisKA"/>
    <property type="match status" value="1"/>
</dbReference>
<dbReference type="SMART" id="SM00388">
    <property type="entry name" value="HisKA"/>
    <property type="match status" value="1"/>
</dbReference>
<dbReference type="SUPFAM" id="SSF47384">
    <property type="entry name" value="Homodimeric domain of signal transducing histidine kinase"/>
    <property type="match status" value="1"/>
</dbReference>
<evidence type="ECO:0000256" key="9">
    <source>
        <dbReference type="ARBA" id="ARBA00022840"/>
    </source>
</evidence>
<dbReference type="Pfam" id="PF00072">
    <property type="entry name" value="Response_reg"/>
    <property type="match status" value="1"/>
</dbReference>
<dbReference type="SMART" id="SM00387">
    <property type="entry name" value="HATPase_c"/>
    <property type="match status" value="1"/>
</dbReference>
<dbReference type="CDD" id="cd00075">
    <property type="entry name" value="HATPase"/>
    <property type="match status" value="1"/>
</dbReference>
<dbReference type="SMART" id="SM00448">
    <property type="entry name" value="REC"/>
    <property type="match status" value="1"/>
</dbReference>
<evidence type="ECO:0000256" key="5">
    <source>
        <dbReference type="ARBA" id="ARBA00022553"/>
    </source>
</evidence>
<evidence type="ECO:0000256" key="7">
    <source>
        <dbReference type="ARBA" id="ARBA00022741"/>
    </source>
</evidence>
<evidence type="ECO:0000259" key="14">
    <source>
        <dbReference type="PROSITE" id="PS50109"/>
    </source>
</evidence>
<dbReference type="AlphaFoldDB" id="A0A090CY04"/>
<dbReference type="FunFam" id="3.30.565.10:FF:000023">
    <property type="entry name" value="PAS domain-containing sensor histidine kinase"/>
    <property type="match status" value="1"/>
</dbReference>
<dbReference type="eggNOG" id="COG2205">
    <property type="taxonomic scope" value="Bacteria"/>
</dbReference>
<keyword evidence="7" id="KW-0547">Nucleotide-binding</keyword>
<dbReference type="InterPro" id="IPR005467">
    <property type="entry name" value="His_kinase_dom"/>
</dbReference>
<dbReference type="PANTHER" id="PTHR43547">
    <property type="entry name" value="TWO-COMPONENT HISTIDINE KINASE"/>
    <property type="match status" value="1"/>
</dbReference>
<name>A0A090CY04_9BACT</name>
<accession>A0A090CY04</accession>
<evidence type="ECO:0000313" key="16">
    <source>
        <dbReference type="EMBL" id="CDR33172.1"/>
    </source>
</evidence>
<dbReference type="InterPro" id="IPR003661">
    <property type="entry name" value="HisK_dim/P_dom"/>
</dbReference>
<dbReference type="GO" id="GO:0005524">
    <property type="term" value="F:ATP binding"/>
    <property type="evidence" value="ECO:0007669"/>
    <property type="project" value="UniProtKB-KW"/>
</dbReference>
<protein>
    <recommendedName>
        <fullName evidence="3">histidine kinase</fullName>
        <ecNumber evidence="3">2.7.13.3</ecNumber>
    </recommendedName>
</protein>
<comment type="subcellular location">
    <subcellularLocation>
        <location evidence="2">Cell membrane</location>
    </subcellularLocation>
</comment>
<feature type="modified residue" description="4-aspartylphosphate" evidence="12">
    <location>
        <position position="61"/>
    </location>
</feature>
<dbReference type="InterPro" id="IPR036890">
    <property type="entry name" value="HATPase_C_sf"/>
</dbReference>
<dbReference type="PANTHER" id="PTHR43547:SF2">
    <property type="entry name" value="HYBRID SIGNAL TRANSDUCTION HISTIDINE KINASE C"/>
    <property type="match status" value="1"/>
</dbReference>